<dbReference type="KEGG" id="paln:B0W48_13785"/>
<accession>A0A1Q2H0A4</accession>
<evidence type="ECO:0000313" key="2">
    <source>
        <dbReference type="Proteomes" id="UP000188243"/>
    </source>
</evidence>
<organism evidence="1 2">
    <name type="scientific">Pseudoalteromonas aliena</name>
    <dbReference type="NCBI Taxonomy" id="247523"/>
    <lineage>
        <taxon>Bacteria</taxon>
        <taxon>Pseudomonadati</taxon>
        <taxon>Pseudomonadota</taxon>
        <taxon>Gammaproteobacteria</taxon>
        <taxon>Alteromonadales</taxon>
        <taxon>Pseudoalteromonadaceae</taxon>
        <taxon>Pseudoalteromonas</taxon>
    </lineage>
</organism>
<dbReference type="RefSeq" id="WP_077537462.1">
    <property type="nucleotide sequence ID" value="NZ_CP019628.1"/>
</dbReference>
<evidence type="ECO:0008006" key="3">
    <source>
        <dbReference type="Google" id="ProtNLM"/>
    </source>
</evidence>
<dbReference type="Proteomes" id="UP000188243">
    <property type="component" value="Chromosome"/>
</dbReference>
<gene>
    <name evidence="1" type="ORF">B0W48_13785</name>
</gene>
<name>A0A1Q2H0A4_9GAMM</name>
<dbReference type="EMBL" id="CP019628">
    <property type="protein sequence ID" value="AQQ00785.1"/>
    <property type="molecule type" value="Genomic_DNA"/>
</dbReference>
<proteinExistence type="predicted"/>
<dbReference type="AlphaFoldDB" id="A0A1Q2H0A4"/>
<evidence type="ECO:0000313" key="1">
    <source>
        <dbReference type="EMBL" id="AQQ00785.1"/>
    </source>
</evidence>
<protein>
    <recommendedName>
        <fullName evidence="3">Fe2OG dioxygenase domain-containing protein</fullName>
    </recommendedName>
</protein>
<sequence>MFNKLFRWQRGRQETGYDKMLLCGALWPIKFDVYLIKFPQGSEIKPHTDSVKAGKHFRLNIVLKLAKKGGEFICKDSIINTRRVKLFRPDINEHRVMKIEIGCRYILSIGWIKD</sequence>
<reference evidence="1 2" key="1">
    <citation type="submission" date="2017-02" db="EMBL/GenBank/DDBJ databases">
        <title>Complete genome sequence of the cold-active Pseudoalteromonas aliena strain EH1 isolated from Arctic seawater.</title>
        <authorList>
            <person name="Kim E."/>
            <person name="Heo E."/>
            <person name="Kim H."/>
            <person name="Kim D."/>
        </authorList>
    </citation>
    <scope>NUCLEOTIDE SEQUENCE [LARGE SCALE GENOMIC DNA]</scope>
    <source>
        <strain evidence="1 2">EH1</strain>
    </source>
</reference>